<dbReference type="RefSeq" id="WP_013705800.1">
    <property type="nucleotide sequence ID" value="NC_015388.1"/>
</dbReference>
<dbReference type="HOGENOM" id="CLU_1872065_0_0_7"/>
<reference evidence="1 2" key="1">
    <citation type="journal article" date="2011" name="Stand. Genomic Sci.">
        <title>Complete genome sequence of the acetate-degrading sulfate reducer Desulfobacca acetoxidans type strain (ASRB2).</title>
        <authorList>
            <person name="Goker M."/>
            <person name="Teshima H."/>
            <person name="Lapidus A."/>
            <person name="Nolan M."/>
            <person name="Lucas S."/>
            <person name="Hammon N."/>
            <person name="Deshpande S."/>
            <person name="Cheng J.F."/>
            <person name="Tapia R."/>
            <person name="Han C."/>
            <person name="Goodwin L."/>
            <person name="Pitluck S."/>
            <person name="Huntemann M."/>
            <person name="Liolios K."/>
            <person name="Ivanova N."/>
            <person name="Pagani I."/>
            <person name="Mavromatis K."/>
            <person name="Ovchinikova G."/>
            <person name="Pati A."/>
            <person name="Chen A."/>
            <person name="Palaniappan K."/>
            <person name="Land M."/>
            <person name="Hauser L."/>
            <person name="Brambilla E.M."/>
            <person name="Rohde M."/>
            <person name="Spring S."/>
            <person name="Detter J.C."/>
            <person name="Woyke T."/>
            <person name="Bristow J."/>
            <person name="Eisen J.A."/>
            <person name="Markowitz V."/>
            <person name="Hugenholtz P."/>
            <person name="Kyrpides N.C."/>
            <person name="Klenk H.P."/>
        </authorList>
    </citation>
    <scope>NUCLEOTIDE SEQUENCE [LARGE SCALE GENOMIC DNA]</scope>
    <source>
        <strain evidence="2">ATCC 700848 / DSM 11109 / ASRB2</strain>
    </source>
</reference>
<accession>F2NGR6</accession>
<reference evidence="2" key="2">
    <citation type="submission" date="2011-03" db="EMBL/GenBank/DDBJ databases">
        <title>The complete genome of Desulfobacca acetoxidans DSM 11109.</title>
        <authorList>
            <consortium name="US DOE Joint Genome Institute (JGI-PGF)"/>
            <person name="Lucas S."/>
            <person name="Copeland A."/>
            <person name="Lapidus A."/>
            <person name="Bruce D."/>
            <person name="Goodwin L."/>
            <person name="Pitluck S."/>
            <person name="Peters L."/>
            <person name="Kyrpides N."/>
            <person name="Mavromatis K."/>
            <person name="Ivanova N."/>
            <person name="Ovchinnikova G."/>
            <person name="Teshima H."/>
            <person name="Detter J.C."/>
            <person name="Han C."/>
            <person name="Land M."/>
            <person name="Hauser L."/>
            <person name="Markowitz V."/>
            <person name="Cheng J.-F."/>
            <person name="Hugenholtz P."/>
            <person name="Woyke T."/>
            <person name="Wu D."/>
            <person name="Spring S."/>
            <person name="Schueler E."/>
            <person name="Brambilla E."/>
            <person name="Klenk H.-P."/>
            <person name="Eisen J.A."/>
        </authorList>
    </citation>
    <scope>NUCLEOTIDE SEQUENCE [LARGE SCALE GENOMIC DNA]</scope>
    <source>
        <strain evidence="2">ATCC 700848 / DSM 11109 / ASRB2</strain>
    </source>
</reference>
<protein>
    <recommendedName>
        <fullName evidence="3">Lipoprotein</fullName>
    </recommendedName>
</protein>
<evidence type="ECO:0008006" key="3">
    <source>
        <dbReference type="Google" id="ProtNLM"/>
    </source>
</evidence>
<dbReference type="EMBL" id="CP002629">
    <property type="protein sequence ID" value="AEB08687.1"/>
    <property type="molecule type" value="Genomic_DNA"/>
</dbReference>
<proteinExistence type="predicted"/>
<dbReference type="Proteomes" id="UP000000483">
    <property type="component" value="Chromosome"/>
</dbReference>
<evidence type="ECO:0000313" key="1">
    <source>
        <dbReference type="EMBL" id="AEB08687.1"/>
    </source>
</evidence>
<dbReference type="KEGG" id="dao:Desac_0808"/>
<organism evidence="1 2">
    <name type="scientific">Desulfobacca acetoxidans (strain ATCC 700848 / DSM 11109 / ASRB2)</name>
    <dbReference type="NCBI Taxonomy" id="880072"/>
    <lineage>
        <taxon>Bacteria</taxon>
        <taxon>Pseudomonadati</taxon>
        <taxon>Thermodesulfobacteriota</taxon>
        <taxon>Desulfobaccia</taxon>
        <taxon>Desulfobaccales</taxon>
        <taxon>Desulfobaccaceae</taxon>
        <taxon>Desulfobacca</taxon>
    </lineage>
</organism>
<dbReference type="PROSITE" id="PS51257">
    <property type="entry name" value="PROKAR_LIPOPROTEIN"/>
    <property type="match status" value="1"/>
</dbReference>
<dbReference type="AlphaFoldDB" id="F2NGR6"/>
<name>F2NGR6_DESAR</name>
<evidence type="ECO:0000313" key="2">
    <source>
        <dbReference type="Proteomes" id="UP000000483"/>
    </source>
</evidence>
<sequence length="136" mass="15274">MYRISIKSLIFLMLLFSWLIGCAKEVVLPPVEPWPSKVVTSDGMGYFVYNLRIPGTKQAVKMREGGAITWIPLADIANIRFTGPVCDQYRPARIFLLRGGRLEGELFVDFIIEGTSDQGYWNIPMSKVEAVDIGSD</sequence>
<gene>
    <name evidence="1" type="ordered locus">Desac_0808</name>
</gene>
<keyword evidence="2" id="KW-1185">Reference proteome</keyword>